<proteinExistence type="predicted"/>
<dbReference type="Proteomes" id="UP000091956">
    <property type="component" value="Unassembled WGS sequence"/>
</dbReference>
<gene>
    <name evidence="1" type="ORF">VE01_07116</name>
</gene>
<dbReference type="GeneID" id="28840502"/>
<evidence type="ECO:0000313" key="2">
    <source>
        <dbReference type="Proteomes" id="UP000091956"/>
    </source>
</evidence>
<dbReference type="RefSeq" id="XP_018127716.1">
    <property type="nucleotide sequence ID" value="XM_018276552.1"/>
</dbReference>
<reference evidence="2" key="2">
    <citation type="journal article" date="2018" name="Nat. Commun.">
        <title>Extreme sensitivity to ultraviolet light in the fungal pathogen causing white-nose syndrome of bats.</title>
        <authorList>
            <person name="Palmer J.M."/>
            <person name="Drees K.P."/>
            <person name="Foster J.T."/>
            <person name="Lindner D.L."/>
        </authorList>
    </citation>
    <scope>NUCLEOTIDE SEQUENCE [LARGE SCALE GENOMIC DNA]</scope>
    <source>
        <strain evidence="2">UAMH 10579</strain>
    </source>
</reference>
<name>A0A1B8GDU3_9PEZI</name>
<accession>A0A1B8GDU3</accession>
<dbReference type="AlphaFoldDB" id="A0A1B8GDU3"/>
<protein>
    <submittedName>
        <fullName evidence="1">Uncharacterized protein</fullName>
    </submittedName>
</protein>
<keyword evidence="2" id="KW-1185">Reference proteome</keyword>
<evidence type="ECO:0000313" key="1">
    <source>
        <dbReference type="EMBL" id="OBT93983.1"/>
    </source>
</evidence>
<dbReference type="EMBL" id="KV460247">
    <property type="protein sequence ID" value="OBT93983.1"/>
    <property type="molecule type" value="Genomic_DNA"/>
</dbReference>
<organism evidence="1 2">
    <name type="scientific">Pseudogymnoascus verrucosus</name>
    <dbReference type="NCBI Taxonomy" id="342668"/>
    <lineage>
        <taxon>Eukaryota</taxon>
        <taxon>Fungi</taxon>
        <taxon>Dikarya</taxon>
        <taxon>Ascomycota</taxon>
        <taxon>Pezizomycotina</taxon>
        <taxon>Leotiomycetes</taxon>
        <taxon>Thelebolales</taxon>
        <taxon>Thelebolaceae</taxon>
        <taxon>Pseudogymnoascus</taxon>
    </lineage>
</organism>
<sequence>MFLLNNVLYSATPWFTQTTTYIQRSLKTRKRPEARVVYLRTGNLPPSSLPRILKKNATIHLPPSPPPLLLDTFDKQTEVGTSWSRCGHITQTTGPCSFSRTSRTPGRNCPEYWFRHRHAQGFCPACAARRRWIWLCGLL</sequence>
<reference evidence="1 2" key="1">
    <citation type="submission" date="2016-03" db="EMBL/GenBank/DDBJ databases">
        <title>Comparative genomics of Pseudogymnoascus destructans, the fungus causing white-nose syndrome of bats.</title>
        <authorList>
            <person name="Palmer J.M."/>
            <person name="Drees K.P."/>
            <person name="Foster J.T."/>
            <person name="Lindner D.L."/>
        </authorList>
    </citation>
    <scope>NUCLEOTIDE SEQUENCE [LARGE SCALE GENOMIC DNA]</scope>
    <source>
        <strain evidence="1 2">UAMH 10579</strain>
    </source>
</reference>